<feature type="domain" description="RNA polymerase sigma-70 region 2" evidence="4">
    <location>
        <begin position="29"/>
        <end position="95"/>
    </location>
</feature>
<keyword evidence="3" id="KW-0804">Transcription</keyword>
<dbReference type="KEGG" id="plon:Pla110_38660"/>
<accession>A0A518CS99</accession>
<dbReference type="RefSeq" id="WP_144998024.1">
    <property type="nucleotide sequence ID" value="NZ_CP036281.1"/>
</dbReference>
<evidence type="ECO:0000259" key="4">
    <source>
        <dbReference type="Pfam" id="PF04542"/>
    </source>
</evidence>
<dbReference type="InterPro" id="IPR007627">
    <property type="entry name" value="RNA_pol_sigma70_r2"/>
</dbReference>
<dbReference type="SUPFAM" id="SSF88946">
    <property type="entry name" value="Sigma2 domain of RNA polymerase sigma factors"/>
    <property type="match status" value="1"/>
</dbReference>
<keyword evidence="6" id="KW-1185">Reference proteome</keyword>
<evidence type="ECO:0000256" key="1">
    <source>
        <dbReference type="ARBA" id="ARBA00023015"/>
    </source>
</evidence>
<dbReference type="Pfam" id="PF04542">
    <property type="entry name" value="Sigma70_r2"/>
    <property type="match status" value="1"/>
</dbReference>
<protein>
    <submittedName>
        <fullName evidence="5">RNA polymerase sigma factor</fullName>
    </submittedName>
</protein>
<dbReference type="PANTHER" id="PTHR43133:SF51">
    <property type="entry name" value="RNA POLYMERASE SIGMA FACTOR"/>
    <property type="match status" value="1"/>
</dbReference>
<evidence type="ECO:0000313" key="6">
    <source>
        <dbReference type="Proteomes" id="UP000317178"/>
    </source>
</evidence>
<dbReference type="InterPro" id="IPR014331">
    <property type="entry name" value="RNA_pol_sigma70_ECF_RHOBA"/>
</dbReference>
<dbReference type="PANTHER" id="PTHR43133">
    <property type="entry name" value="RNA POLYMERASE ECF-TYPE SIGMA FACTO"/>
    <property type="match status" value="1"/>
</dbReference>
<organism evidence="5 6">
    <name type="scientific">Polystyrenella longa</name>
    <dbReference type="NCBI Taxonomy" id="2528007"/>
    <lineage>
        <taxon>Bacteria</taxon>
        <taxon>Pseudomonadati</taxon>
        <taxon>Planctomycetota</taxon>
        <taxon>Planctomycetia</taxon>
        <taxon>Planctomycetales</taxon>
        <taxon>Planctomycetaceae</taxon>
        <taxon>Polystyrenella</taxon>
    </lineage>
</organism>
<dbReference type="GO" id="GO:0006352">
    <property type="term" value="P:DNA-templated transcription initiation"/>
    <property type="evidence" value="ECO:0007669"/>
    <property type="project" value="InterPro"/>
</dbReference>
<dbReference type="AlphaFoldDB" id="A0A518CS99"/>
<dbReference type="InterPro" id="IPR014284">
    <property type="entry name" value="RNA_pol_sigma-70_dom"/>
</dbReference>
<sequence>MTDSGRFASLIPPTGDSHNQQLVSQFTQLIEESRGSLYAYIFALLPRHDAAEEVFQETALYLWQEFEQFEPGTSFYSWAKAVAFNRIREYRYRQRNDTLVLFEPKLMEELAARQQEMESELDERWQQFSTCMEKLRPEDQRLYHTYYTTRITAEKLAKAESRSVFAIRKSIQKIRRLLFKCVGRHTEIESEK</sequence>
<dbReference type="EMBL" id="CP036281">
    <property type="protein sequence ID" value="QDU82111.1"/>
    <property type="molecule type" value="Genomic_DNA"/>
</dbReference>
<name>A0A518CS99_9PLAN</name>
<dbReference type="Gene3D" id="1.10.1740.10">
    <property type="match status" value="1"/>
</dbReference>
<dbReference type="InterPro" id="IPR039425">
    <property type="entry name" value="RNA_pol_sigma-70-like"/>
</dbReference>
<dbReference type="OrthoDB" id="6383365at2"/>
<keyword evidence="2" id="KW-0731">Sigma factor</keyword>
<reference evidence="5 6" key="1">
    <citation type="submission" date="2019-02" db="EMBL/GenBank/DDBJ databases">
        <title>Deep-cultivation of Planctomycetes and their phenomic and genomic characterization uncovers novel biology.</title>
        <authorList>
            <person name="Wiegand S."/>
            <person name="Jogler M."/>
            <person name="Boedeker C."/>
            <person name="Pinto D."/>
            <person name="Vollmers J."/>
            <person name="Rivas-Marin E."/>
            <person name="Kohn T."/>
            <person name="Peeters S.H."/>
            <person name="Heuer A."/>
            <person name="Rast P."/>
            <person name="Oberbeckmann S."/>
            <person name="Bunk B."/>
            <person name="Jeske O."/>
            <person name="Meyerdierks A."/>
            <person name="Storesund J.E."/>
            <person name="Kallscheuer N."/>
            <person name="Luecker S."/>
            <person name="Lage O.M."/>
            <person name="Pohl T."/>
            <person name="Merkel B.J."/>
            <person name="Hornburger P."/>
            <person name="Mueller R.-W."/>
            <person name="Bruemmer F."/>
            <person name="Labrenz M."/>
            <person name="Spormann A.M."/>
            <person name="Op den Camp H."/>
            <person name="Overmann J."/>
            <person name="Amann R."/>
            <person name="Jetten M.S.M."/>
            <person name="Mascher T."/>
            <person name="Medema M.H."/>
            <person name="Devos D.P."/>
            <person name="Kaster A.-K."/>
            <person name="Ovreas L."/>
            <person name="Rohde M."/>
            <person name="Galperin M.Y."/>
            <person name="Jogler C."/>
        </authorList>
    </citation>
    <scope>NUCLEOTIDE SEQUENCE [LARGE SCALE GENOMIC DNA]</scope>
    <source>
        <strain evidence="5 6">Pla110</strain>
    </source>
</reference>
<evidence type="ECO:0000313" key="5">
    <source>
        <dbReference type="EMBL" id="QDU82111.1"/>
    </source>
</evidence>
<keyword evidence="1" id="KW-0805">Transcription regulation</keyword>
<evidence type="ECO:0000256" key="3">
    <source>
        <dbReference type="ARBA" id="ARBA00023163"/>
    </source>
</evidence>
<dbReference type="InterPro" id="IPR013325">
    <property type="entry name" value="RNA_pol_sigma_r2"/>
</dbReference>
<dbReference type="Proteomes" id="UP000317178">
    <property type="component" value="Chromosome"/>
</dbReference>
<dbReference type="NCBIfam" id="TIGR02937">
    <property type="entry name" value="sigma70-ECF"/>
    <property type="match status" value="1"/>
</dbReference>
<proteinExistence type="predicted"/>
<gene>
    <name evidence="5" type="ORF">Pla110_38660</name>
</gene>
<dbReference type="GO" id="GO:0016987">
    <property type="term" value="F:sigma factor activity"/>
    <property type="evidence" value="ECO:0007669"/>
    <property type="project" value="UniProtKB-KW"/>
</dbReference>
<dbReference type="NCBIfam" id="TIGR02989">
    <property type="entry name" value="Sig-70_gvs1"/>
    <property type="match status" value="1"/>
</dbReference>
<evidence type="ECO:0000256" key="2">
    <source>
        <dbReference type="ARBA" id="ARBA00023082"/>
    </source>
</evidence>